<dbReference type="AlphaFoldDB" id="A0AAP5AI61"/>
<comment type="caution">
    <text evidence="10">The sequence shown here is derived from an EMBL/GenBank/DDBJ whole genome shotgun (WGS) entry which is preliminary data.</text>
</comment>
<dbReference type="InterPro" id="IPR050414">
    <property type="entry name" value="Fungal_M35_metalloproteases"/>
</dbReference>
<evidence type="ECO:0000256" key="4">
    <source>
        <dbReference type="ARBA" id="ARBA00022723"/>
    </source>
</evidence>
<feature type="domain" description="Lysine-specific metallo-endopeptidase" evidence="9">
    <location>
        <begin position="231"/>
        <end position="380"/>
    </location>
</feature>
<dbReference type="InterPro" id="IPR029463">
    <property type="entry name" value="Lys_MEP"/>
</dbReference>
<evidence type="ECO:0000256" key="1">
    <source>
        <dbReference type="ARBA" id="ARBA00001947"/>
    </source>
</evidence>
<dbReference type="SUPFAM" id="SSF55486">
    <property type="entry name" value="Metalloproteases ('zincins'), catalytic domain"/>
    <property type="match status" value="1"/>
</dbReference>
<keyword evidence="6" id="KW-0862">Zinc</keyword>
<evidence type="ECO:0000313" key="11">
    <source>
        <dbReference type="Proteomes" id="UP001226084"/>
    </source>
</evidence>
<keyword evidence="5" id="KW-0378">Hydrolase</keyword>
<evidence type="ECO:0000256" key="8">
    <source>
        <dbReference type="SAM" id="SignalP"/>
    </source>
</evidence>
<feature type="signal peptide" evidence="8">
    <location>
        <begin position="1"/>
        <end position="24"/>
    </location>
</feature>
<organism evidence="10 11">
    <name type="scientific">Stenotrophomonas rhizophila</name>
    <dbReference type="NCBI Taxonomy" id="216778"/>
    <lineage>
        <taxon>Bacteria</taxon>
        <taxon>Pseudomonadati</taxon>
        <taxon>Pseudomonadota</taxon>
        <taxon>Gammaproteobacteria</taxon>
        <taxon>Lysobacterales</taxon>
        <taxon>Lysobacteraceae</taxon>
        <taxon>Stenotrophomonas</taxon>
    </lineage>
</organism>
<protein>
    <recommendedName>
        <fullName evidence="9">Lysine-specific metallo-endopeptidase domain-containing protein</fullName>
    </recommendedName>
</protein>
<dbReference type="EMBL" id="JAUTAS010000001">
    <property type="protein sequence ID" value="MDQ1109137.1"/>
    <property type="molecule type" value="Genomic_DNA"/>
</dbReference>
<evidence type="ECO:0000259" key="9">
    <source>
        <dbReference type="SMART" id="SM01351"/>
    </source>
</evidence>
<gene>
    <name evidence="10" type="ORF">QE424_002296</name>
</gene>
<dbReference type="PANTHER" id="PTHR37016">
    <property type="match status" value="1"/>
</dbReference>
<evidence type="ECO:0000256" key="3">
    <source>
        <dbReference type="ARBA" id="ARBA00022670"/>
    </source>
</evidence>
<feature type="chain" id="PRO_5042973938" description="Lysine-specific metallo-endopeptidase domain-containing protein" evidence="8">
    <location>
        <begin position="25"/>
        <end position="386"/>
    </location>
</feature>
<keyword evidence="4" id="KW-0479">Metal-binding</keyword>
<evidence type="ECO:0000256" key="6">
    <source>
        <dbReference type="ARBA" id="ARBA00022833"/>
    </source>
</evidence>
<dbReference type="PANTHER" id="PTHR37016:SF3">
    <property type="entry name" value="NEUTRAL PROTEASE 2-RELATED"/>
    <property type="match status" value="1"/>
</dbReference>
<evidence type="ECO:0000256" key="5">
    <source>
        <dbReference type="ARBA" id="ARBA00022801"/>
    </source>
</evidence>
<reference evidence="10" key="1">
    <citation type="submission" date="2023-07" db="EMBL/GenBank/DDBJ databases">
        <title>Functional and genomic diversity of the sorghum phyllosphere microbiome.</title>
        <authorList>
            <person name="Shade A."/>
        </authorList>
    </citation>
    <scope>NUCLEOTIDE SEQUENCE</scope>
    <source>
        <strain evidence="10">SORGH_AS_0457</strain>
    </source>
</reference>
<dbReference type="GO" id="GO:0006508">
    <property type="term" value="P:proteolysis"/>
    <property type="evidence" value="ECO:0007669"/>
    <property type="project" value="UniProtKB-KW"/>
</dbReference>
<dbReference type="Gene3D" id="3.40.390.10">
    <property type="entry name" value="Collagenase (Catalytic Domain)"/>
    <property type="match status" value="1"/>
</dbReference>
<evidence type="ECO:0000256" key="2">
    <source>
        <dbReference type="ARBA" id="ARBA00010279"/>
    </source>
</evidence>
<proteinExistence type="inferred from homology"/>
<keyword evidence="7" id="KW-0482">Metalloprotease</keyword>
<dbReference type="Proteomes" id="UP001226084">
    <property type="component" value="Unassembled WGS sequence"/>
</dbReference>
<name>A0AAP5AI61_9GAMM</name>
<accession>A0AAP5AI61</accession>
<dbReference type="Pfam" id="PF14521">
    <property type="entry name" value="Aspzincin_M35"/>
    <property type="match status" value="1"/>
</dbReference>
<sequence length="386" mass="41975">MSKKAIFATLCALGFACQPSTAGAQVVATVEQARPGDPSTVALLVTYANKGSEPVALRLIDVPRTGKDEKLRSNALNVVGIDGSLPRYLGYHMGMTREALSRTQTLAPGEFMTRTINLNANYELKAGMSYDVSPTEYRQSPVQHSEECAASRDLQHCTRGIFTTPPTIRITVPDSTTPHVPPKGAAEANTEIACTPDQLNAITAAMGPSSDLARDAKSYLASLYKTEVIDGNVVTRFNQTPRYSSWFGSHGDPDAPNPVNKRIRDVVNAAADRYGMLSPATCNCSDEDEKDGTTAWVDPNSAHIINYCPAFFKLPVGPNIQTGSRAVTIYHEVTHFDDFLSKGVSDLEGKFGSPDDARWVARNERDLAADNAYNFEYFADNYSSEE</sequence>
<dbReference type="GO" id="GO:0004222">
    <property type="term" value="F:metalloendopeptidase activity"/>
    <property type="evidence" value="ECO:0007669"/>
    <property type="project" value="InterPro"/>
</dbReference>
<evidence type="ECO:0000256" key="7">
    <source>
        <dbReference type="ARBA" id="ARBA00023049"/>
    </source>
</evidence>
<evidence type="ECO:0000313" key="10">
    <source>
        <dbReference type="EMBL" id="MDQ1109137.1"/>
    </source>
</evidence>
<keyword evidence="8" id="KW-0732">Signal</keyword>
<dbReference type="GO" id="GO:0046872">
    <property type="term" value="F:metal ion binding"/>
    <property type="evidence" value="ECO:0007669"/>
    <property type="project" value="UniProtKB-KW"/>
</dbReference>
<dbReference type="SMART" id="SM01351">
    <property type="entry name" value="Aspzincin_M35"/>
    <property type="match status" value="1"/>
</dbReference>
<dbReference type="PROSITE" id="PS51257">
    <property type="entry name" value="PROKAR_LIPOPROTEIN"/>
    <property type="match status" value="1"/>
</dbReference>
<keyword evidence="3" id="KW-0645">Protease</keyword>
<comment type="cofactor">
    <cofactor evidence="1">
        <name>Zn(2+)</name>
        <dbReference type="ChEBI" id="CHEBI:29105"/>
    </cofactor>
</comment>
<comment type="similarity">
    <text evidence="2">Belongs to the peptidase M35 family.</text>
</comment>
<dbReference type="Gene3D" id="2.60.40.2970">
    <property type="match status" value="1"/>
</dbReference>
<dbReference type="InterPro" id="IPR024079">
    <property type="entry name" value="MetalloPept_cat_dom_sf"/>
</dbReference>